<comment type="caution">
    <text evidence="5">The sequence shown here is derived from an EMBL/GenBank/DDBJ whole genome shotgun (WGS) entry which is preliminary data.</text>
</comment>
<dbReference type="GO" id="GO:0004252">
    <property type="term" value="F:serine-type endopeptidase activity"/>
    <property type="evidence" value="ECO:0007669"/>
    <property type="project" value="InterPro"/>
</dbReference>
<dbReference type="SUPFAM" id="SSF57535">
    <property type="entry name" value="Complement control module/SCR domain"/>
    <property type="match status" value="1"/>
</dbReference>
<organism evidence="5 6">
    <name type="scientific">Laodelphax striatellus</name>
    <name type="common">Small brown planthopper</name>
    <name type="synonym">Delphax striatella</name>
    <dbReference type="NCBI Taxonomy" id="195883"/>
    <lineage>
        <taxon>Eukaryota</taxon>
        <taxon>Metazoa</taxon>
        <taxon>Ecdysozoa</taxon>
        <taxon>Arthropoda</taxon>
        <taxon>Hexapoda</taxon>
        <taxon>Insecta</taxon>
        <taxon>Pterygota</taxon>
        <taxon>Neoptera</taxon>
        <taxon>Paraneoptera</taxon>
        <taxon>Hemiptera</taxon>
        <taxon>Auchenorrhyncha</taxon>
        <taxon>Fulgoroidea</taxon>
        <taxon>Delphacidae</taxon>
        <taxon>Criomorphinae</taxon>
        <taxon>Laodelphax</taxon>
    </lineage>
</organism>
<dbReference type="PROSITE" id="PS50240">
    <property type="entry name" value="TRYPSIN_DOM"/>
    <property type="match status" value="1"/>
</dbReference>
<dbReference type="PROSITE" id="PS50923">
    <property type="entry name" value="SUSHI"/>
    <property type="match status" value="1"/>
</dbReference>
<dbReference type="STRING" id="195883.A0A482XLS2"/>
<proteinExistence type="predicted"/>
<dbReference type="PANTHER" id="PTHR24260">
    <property type="match status" value="1"/>
</dbReference>
<dbReference type="EMBL" id="QKKF02006993">
    <property type="protein sequence ID" value="RZF46181.1"/>
    <property type="molecule type" value="Genomic_DNA"/>
</dbReference>
<keyword evidence="2" id="KW-0768">Sushi</keyword>
<dbReference type="InterPro" id="IPR000436">
    <property type="entry name" value="Sushi_SCR_CCP_dom"/>
</dbReference>
<keyword evidence="1" id="KW-1015">Disulfide bond</keyword>
<dbReference type="Gene3D" id="2.40.10.10">
    <property type="entry name" value="Trypsin-like serine proteases"/>
    <property type="match status" value="1"/>
</dbReference>
<dbReference type="SUPFAM" id="SSF50494">
    <property type="entry name" value="Trypsin-like serine proteases"/>
    <property type="match status" value="1"/>
</dbReference>
<dbReference type="GO" id="GO:0006508">
    <property type="term" value="P:proteolysis"/>
    <property type="evidence" value="ECO:0007669"/>
    <property type="project" value="InterPro"/>
</dbReference>
<feature type="domain" description="Peptidase S1" evidence="3">
    <location>
        <begin position="161"/>
        <end position="378"/>
    </location>
</feature>
<dbReference type="SMART" id="SM00020">
    <property type="entry name" value="Tryp_SPc"/>
    <property type="match status" value="1"/>
</dbReference>
<keyword evidence="6" id="KW-1185">Reference proteome</keyword>
<evidence type="ECO:0000256" key="2">
    <source>
        <dbReference type="PROSITE-ProRule" id="PRU00302"/>
    </source>
</evidence>
<name>A0A482XLS2_LAOST</name>
<dbReference type="AlphaFoldDB" id="A0A482XLS2"/>
<reference evidence="5 6" key="1">
    <citation type="journal article" date="2017" name="Gigascience">
        <title>Genome sequence of the small brown planthopper, Laodelphax striatellus.</title>
        <authorList>
            <person name="Zhu J."/>
            <person name="Jiang F."/>
            <person name="Wang X."/>
            <person name="Yang P."/>
            <person name="Bao Y."/>
            <person name="Zhao W."/>
            <person name="Wang W."/>
            <person name="Lu H."/>
            <person name="Wang Q."/>
            <person name="Cui N."/>
            <person name="Li J."/>
            <person name="Chen X."/>
            <person name="Luo L."/>
            <person name="Yu J."/>
            <person name="Kang L."/>
            <person name="Cui F."/>
        </authorList>
    </citation>
    <scope>NUCLEOTIDE SEQUENCE [LARGE SCALE GENOMIC DNA]</scope>
    <source>
        <strain evidence="5">Lst14</strain>
    </source>
</reference>
<evidence type="ECO:0000259" key="3">
    <source>
        <dbReference type="PROSITE" id="PS50240"/>
    </source>
</evidence>
<accession>A0A482XLS2</accession>
<dbReference type="Pfam" id="PF00084">
    <property type="entry name" value="Sushi"/>
    <property type="match status" value="1"/>
</dbReference>
<dbReference type="Pfam" id="PF00089">
    <property type="entry name" value="Trypsin"/>
    <property type="match status" value="1"/>
</dbReference>
<dbReference type="InterPro" id="IPR001254">
    <property type="entry name" value="Trypsin_dom"/>
</dbReference>
<comment type="caution">
    <text evidence="2">Lacks conserved residue(s) required for the propagation of feature annotation.</text>
</comment>
<dbReference type="InParanoid" id="A0A482XLS2"/>
<dbReference type="Proteomes" id="UP000291343">
    <property type="component" value="Unassembled WGS sequence"/>
</dbReference>
<dbReference type="InterPro" id="IPR035976">
    <property type="entry name" value="Sushi/SCR/CCP_sf"/>
</dbReference>
<dbReference type="InterPro" id="IPR009003">
    <property type="entry name" value="Peptidase_S1_PA"/>
</dbReference>
<evidence type="ECO:0008006" key="7">
    <source>
        <dbReference type="Google" id="ProtNLM"/>
    </source>
</evidence>
<dbReference type="OrthoDB" id="6625545at2759"/>
<evidence type="ECO:0000259" key="4">
    <source>
        <dbReference type="PROSITE" id="PS50923"/>
    </source>
</evidence>
<dbReference type="InterPro" id="IPR051333">
    <property type="entry name" value="CLIP_Serine_Protease"/>
</dbReference>
<dbReference type="PANTHER" id="PTHR24260:SF136">
    <property type="entry name" value="GH08193P-RELATED"/>
    <property type="match status" value="1"/>
</dbReference>
<evidence type="ECO:0000313" key="5">
    <source>
        <dbReference type="EMBL" id="RZF46181.1"/>
    </source>
</evidence>
<protein>
    <recommendedName>
        <fullName evidence="7">Peptidase S1 domain-containing protein</fullName>
    </recommendedName>
</protein>
<evidence type="ECO:0000256" key="1">
    <source>
        <dbReference type="ARBA" id="ARBA00023157"/>
    </source>
</evidence>
<sequence>MTRSIPFVVNLLSYLCGTNKQLLKSCVVPKYKGTSYSAVGGAGVRAGQSIAGNGSVLRVDCAPPSYIARQPYLDITVCFDGQWYPSKHSCQRTCQGIDLSTLEKNCTYKGKPVSCDSDVRIGTKARVACKPGFQTDREYDEQNQCLKSGKWKYIMYNCAPICGEIENQDRFEQGFRNSIETIAATQAPWNAAVYLADQNGTGSKFCGGTLISEEFIITAAKCVKDESGSVRNASVFRVALGKTFKDWNDPRDSEVAQKFQVEGILDEDFFKIFFSGNSEIIDFARHIVVLRVEGMVNFDTIVTHPVCLDIQRLNERIPNLIGTVVGWSMHKSASVRLTQFRKPVENNFVCKEKLKPHEKIDNPSKFCTQHARRDVCNL</sequence>
<gene>
    <name evidence="5" type="ORF">LSTR_LSTR015640</name>
</gene>
<dbReference type="InterPro" id="IPR043504">
    <property type="entry name" value="Peptidase_S1_PA_chymotrypsin"/>
</dbReference>
<feature type="domain" description="Sushi" evidence="4">
    <location>
        <begin position="104"/>
        <end position="160"/>
    </location>
</feature>
<evidence type="ECO:0000313" key="6">
    <source>
        <dbReference type="Proteomes" id="UP000291343"/>
    </source>
</evidence>